<protein>
    <submittedName>
        <fullName evidence="1">Uncharacterized protein</fullName>
    </submittedName>
</protein>
<evidence type="ECO:0000313" key="1">
    <source>
        <dbReference type="EMBL" id="MED6161849.1"/>
    </source>
</evidence>
<gene>
    <name evidence="1" type="ORF">PIB30_064624</name>
</gene>
<dbReference type="Proteomes" id="UP001341840">
    <property type="component" value="Unassembled WGS sequence"/>
</dbReference>
<name>A0ABU6ULS1_9FABA</name>
<sequence>MHLAPKFATVSDTPALLSQDIGRKDIESITSFRESKDVSKSLTGEEAISSKIDALSDRDTNSVTDTPTYNARLSRRDSIANLFNNRNQETPLRVLDAHENPQTPNSQGNHNGHCTDSKVMPIGNFVFARQQSTQKGLIHG</sequence>
<evidence type="ECO:0000313" key="2">
    <source>
        <dbReference type="Proteomes" id="UP001341840"/>
    </source>
</evidence>
<comment type="caution">
    <text evidence="1">The sequence shown here is derived from an EMBL/GenBank/DDBJ whole genome shotgun (WGS) entry which is preliminary data.</text>
</comment>
<reference evidence="1 2" key="1">
    <citation type="journal article" date="2023" name="Plants (Basel)">
        <title>Bridging the Gap: Combining Genomics and Transcriptomics Approaches to Understand Stylosanthes scabra, an Orphan Legume from the Brazilian Caatinga.</title>
        <authorList>
            <person name="Ferreira-Neto J.R.C."/>
            <person name="da Silva M.D."/>
            <person name="Binneck E."/>
            <person name="de Melo N.F."/>
            <person name="da Silva R.H."/>
            <person name="de Melo A.L.T.M."/>
            <person name="Pandolfi V."/>
            <person name="Bustamante F.O."/>
            <person name="Brasileiro-Vidal A.C."/>
            <person name="Benko-Iseppon A.M."/>
        </authorList>
    </citation>
    <scope>NUCLEOTIDE SEQUENCE [LARGE SCALE GENOMIC DNA]</scope>
    <source>
        <tissue evidence="1">Leaves</tissue>
    </source>
</reference>
<dbReference type="EMBL" id="JASCZI010121461">
    <property type="protein sequence ID" value="MED6161849.1"/>
    <property type="molecule type" value="Genomic_DNA"/>
</dbReference>
<proteinExistence type="predicted"/>
<keyword evidence="2" id="KW-1185">Reference proteome</keyword>
<organism evidence="1 2">
    <name type="scientific">Stylosanthes scabra</name>
    <dbReference type="NCBI Taxonomy" id="79078"/>
    <lineage>
        <taxon>Eukaryota</taxon>
        <taxon>Viridiplantae</taxon>
        <taxon>Streptophyta</taxon>
        <taxon>Embryophyta</taxon>
        <taxon>Tracheophyta</taxon>
        <taxon>Spermatophyta</taxon>
        <taxon>Magnoliopsida</taxon>
        <taxon>eudicotyledons</taxon>
        <taxon>Gunneridae</taxon>
        <taxon>Pentapetalae</taxon>
        <taxon>rosids</taxon>
        <taxon>fabids</taxon>
        <taxon>Fabales</taxon>
        <taxon>Fabaceae</taxon>
        <taxon>Papilionoideae</taxon>
        <taxon>50 kb inversion clade</taxon>
        <taxon>dalbergioids sensu lato</taxon>
        <taxon>Dalbergieae</taxon>
        <taxon>Pterocarpus clade</taxon>
        <taxon>Stylosanthes</taxon>
    </lineage>
</organism>
<accession>A0ABU6ULS1</accession>